<proteinExistence type="predicted"/>
<accession>A0ACC1BU62</accession>
<gene>
    <name evidence="1" type="ORF">Patl1_05157</name>
</gene>
<reference evidence="2" key="1">
    <citation type="journal article" date="2023" name="G3 (Bethesda)">
        <title>Genome assembly and association tests identify interacting loci associated with vigor, precocity, and sex in interspecific pistachio rootstocks.</title>
        <authorList>
            <person name="Palmer W."/>
            <person name="Jacygrad E."/>
            <person name="Sagayaradj S."/>
            <person name="Cavanaugh K."/>
            <person name="Han R."/>
            <person name="Bertier L."/>
            <person name="Beede B."/>
            <person name="Kafkas S."/>
            <person name="Golino D."/>
            <person name="Preece J."/>
            <person name="Michelmore R."/>
        </authorList>
    </citation>
    <scope>NUCLEOTIDE SEQUENCE [LARGE SCALE GENOMIC DNA]</scope>
</reference>
<name>A0ACC1BU62_9ROSI</name>
<protein>
    <submittedName>
        <fullName evidence="1">Uncharacterized protein</fullName>
    </submittedName>
</protein>
<dbReference type="Proteomes" id="UP001164250">
    <property type="component" value="Chromosome 3"/>
</dbReference>
<sequence length="57" mass="6520">MFIKRRQGSLEAATLTEAADGKFVAAMNNYWTLIELLLLCTEQFFGKSEESKYELVL</sequence>
<evidence type="ECO:0000313" key="1">
    <source>
        <dbReference type="EMBL" id="KAJ0102511.1"/>
    </source>
</evidence>
<keyword evidence="2" id="KW-1185">Reference proteome</keyword>
<comment type="caution">
    <text evidence="1">The sequence shown here is derived from an EMBL/GenBank/DDBJ whole genome shotgun (WGS) entry which is preliminary data.</text>
</comment>
<organism evidence="1 2">
    <name type="scientific">Pistacia atlantica</name>
    <dbReference type="NCBI Taxonomy" id="434234"/>
    <lineage>
        <taxon>Eukaryota</taxon>
        <taxon>Viridiplantae</taxon>
        <taxon>Streptophyta</taxon>
        <taxon>Embryophyta</taxon>
        <taxon>Tracheophyta</taxon>
        <taxon>Spermatophyta</taxon>
        <taxon>Magnoliopsida</taxon>
        <taxon>eudicotyledons</taxon>
        <taxon>Gunneridae</taxon>
        <taxon>Pentapetalae</taxon>
        <taxon>rosids</taxon>
        <taxon>malvids</taxon>
        <taxon>Sapindales</taxon>
        <taxon>Anacardiaceae</taxon>
        <taxon>Pistacia</taxon>
    </lineage>
</organism>
<evidence type="ECO:0000313" key="2">
    <source>
        <dbReference type="Proteomes" id="UP001164250"/>
    </source>
</evidence>
<dbReference type="EMBL" id="CM047899">
    <property type="protein sequence ID" value="KAJ0102511.1"/>
    <property type="molecule type" value="Genomic_DNA"/>
</dbReference>